<protein>
    <submittedName>
        <fullName evidence="3">Uncharacterized protein</fullName>
    </submittedName>
</protein>
<dbReference type="InterPro" id="IPR006597">
    <property type="entry name" value="Sel1-like"/>
</dbReference>
<dbReference type="AlphaFoldDB" id="A0A1V9XW03"/>
<keyword evidence="2" id="KW-0812">Transmembrane</keyword>
<proteinExistence type="inferred from homology"/>
<dbReference type="InterPro" id="IPR011990">
    <property type="entry name" value="TPR-like_helical_dom_sf"/>
</dbReference>
<keyword evidence="2" id="KW-1133">Transmembrane helix</keyword>
<dbReference type="GO" id="GO:0036503">
    <property type="term" value="P:ERAD pathway"/>
    <property type="evidence" value="ECO:0007669"/>
    <property type="project" value="TreeGrafter"/>
</dbReference>
<evidence type="ECO:0000313" key="4">
    <source>
        <dbReference type="Proteomes" id="UP000192247"/>
    </source>
</evidence>
<comment type="caution">
    <text evidence="3">The sequence shown here is derived from an EMBL/GenBank/DDBJ whole genome shotgun (WGS) entry which is preliminary data.</text>
</comment>
<evidence type="ECO:0000313" key="3">
    <source>
        <dbReference type="EMBL" id="OQR77621.1"/>
    </source>
</evidence>
<gene>
    <name evidence="3" type="ORF">BIW11_06961</name>
</gene>
<dbReference type="InterPro" id="IPR050767">
    <property type="entry name" value="Sel1_AlgK"/>
</dbReference>
<dbReference type="Gene3D" id="1.25.40.10">
    <property type="entry name" value="Tetratricopeptide repeat domain"/>
    <property type="match status" value="1"/>
</dbReference>
<dbReference type="EMBL" id="MNPL01003322">
    <property type="protein sequence ID" value="OQR77621.1"/>
    <property type="molecule type" value="Genomic_DNA"/>
</dbReference>
<dbReference type="Proteomes" id="UP000192247">
    <property type="component" value="Unassembled WGS sequence"/>
</dbReference>
<sequence length="174" mass="19969">MPQIRKRSKRPSIPQVASVPEEEELLIHDEKKIHITQITKDPWWVVTLEIAGVILLIFLLWFCWRHEELVHLNTAKIYAYMGHAQAQHVLGHRYLNGSGVERNHSEAMKWFRKSADQGHPHSAYNLAVGHMQGVPTDVAKGEARKLIKHAMENGVQEAHHVYHTVCKTGELCDH</sequence>
<feature type="transmembrane region" description="Helical" evidence="2">
    <location>
        <begin position="42"/>
        <end position="62"/>
    </location>
</feature>
<dbReference type="PANTHER" id="PTHR11102">
    <property type="entry name" value="SEL-1-LIKE PROTEIN"/>
    <property type="match status" value="1"/>
</dbReference>
<evidence type="ECO:0000256" key="2">
    <source>
        <dbReference type="SAM" id="Phobius"/>
    </source>
</evidence>
<dbReference type="PANTHER" id="PTHR11102:SF147">
    <property type="entry name" value="SEL1L ADAPTOR SUBUNIT OF ERAD E3 UBIQUITIN LIGASE"/>
    <property type="match status" value="1"/>
</dbReference>
<dbReference type="Pfam" id="PF08238">
    <property type="entry name" value="Sel1"/>
    <property type="match status" value="2"/>
</dbReference>
<reference evidence="3 4" key="1">
    <citation type="journal article" date="2017" name="Gigascience">
        <title>Draft genome of the honey bee ectoparasitic mite, Tropilaelaps mercedesae, is shaped by the parasitic life history.</title>
        <authorList>
            <person name="Dong X."/>
            <person name="Armstrong S.D."/>
            <person name="Xia D."/>
            <person name="Makepeace B.L."/>
            <person name="Darby A.C."/>
            <person name="Kadowaki T."/>
        </authorList>
    </citation>
    <scope>NUCLEOTIDE SEQUENCE [LARGE SCALE GENOMIC DNA]</scope>
    <source>
        <strain evidence="3">Wuxi-XJTLU</strain>
    </source>
</reference>
<dbReference type="OrthoDB" id="2384430at2759"/>
<accession>A0A1V9XW03</accession>
<name>A0A1V9XW03_9ACAR</name>
<dbReference type="SMART" id="SM00671">
    <property type="entry name" value="SEL1"/>
    <property type="match status" value="2"/>
</dbReference>
<keyword evidence="2" id="KW-0472">Membrane</keyword>
<dbReference type="GO" id="GO:0005789">
    <property type="term" value="C:endoplasmic reticulum membrane"/>
    <property type="evidence" value="ECO:0007669"/>
    <property type="project" value="TreeGrafter"/>
</dbReference>
<dbReference type="STRING" id="418985.A0A1V9XW03"/>
<keyword evidence="4" id="KW-1185">Reference proteome</keyword>
<dbReference type="SUPFAM" id="SSF81901">
    <property type="entry name" value="HCP-like"/>
    <property type="match status" value="1"/>
</dbReference>
<dbReference type="InParanoid" id="A0A1V9XW03"/>
<comment type="similarity">
    <text evidence="1">Belongs to the sel-1 family.</text>
</comment>
<evidence type="ECO:0000256" key="1">
    <source>
        <dbReference type="ARBA" id="ARBA00038101"/>
    </source>
</evidence>
<organism evidence="3 4">
    <name type="scientific">Tropilaelaps mercedesae</name>
    <dbReference type="NCBI Taxonomy" id="418985"/>
    <lineage>
        <taxon>Eukaryota</taxon>
        <taxon>Metazoa</taxon>
        <taxon>Ecdysozoa</taxon>
        <taxon>Arthropoda</taxon>
        <taxon>Chelicerata</taxon>
        <taxon>Arachnida</taxon>
        <taxon>Acari</taxon>
        <taxon>Parasitiformes</taxon>
        <taxon>Mesostigmata</taxon>
        <taxon>Gamasina</taxon>
        <taxon>Dermanyssoidea</taxon>
        <taxon>Laelapidae</taxon>
        <taxon>Tropilaelaps</taxon>
    </lineage>
</organism>